<protein>
    <recommendedName>
        <fullName evidence="5">GTP-binding protein ypt4</fullName>
    </recommendedName>
</protein>
<dbReference type="SMART" id="SM00174">
    <property type="entry name" value="RHO"/>
    <property type="match status" value="1"/>
</dbReference>
<comment type="similarity">
    <text evidence="1">Belongs to the small GTPase superfamily. Rab family.</text>
</comment>
<dbReference type="SMART" id="SM00173">
    <property type="entry name" value="RAS"/>
    <property type="match status" value="1"/>
</dbReference>
<dbReference type="PROSITE" id="PS51419">
    <property type="entry name" value="RAB"/>
    <property type="match status" value="1"/>
</dbReference>
<dbReference type="InterPro" id="IPR001806">
    <property type="entry name" value="Small_GTPase"/>
</dbReference>
<proteinExistence type="inferred from homology"/>
<dbReference type="Proteomes" id="UP001140453">
    <property type="component" value="Unassembled WGS sequence"/>
</dbReference>
<sequence length="342" mass="36221">MTRPRRSSAASEESNVTARDQELGSMYDYLAKIILLGPSGTGKSCLLHRFVKNEWRVLSSQTIGVEFATKIIKVGTGARRKRIKLQLWDTAGTERFRSVSRSYYRGAAGAILIYDLTSSSSFNALQPFLNDARALASPNLTLVLAGNKLDLADSNHLVDTSMPPPTPSSYGSTSTITLAAPQGAGGYSMGSVSSTTSRSTVTTSTAADHYGGGGGTSQRATIAPDGREVTAGEASRWASSVNVPVTMEVSAFSGEGVDEVFSRLARMILTKIELGEIDPDDPMSGIQYGDAGGMWHSGASDGASIKSTLTTEEMGGRRAGGRGRGKSRGQWGVGGMREWEEE</sequence>
<dbReference type="SUPFAM" id="SSF52540">
    <property type="entry name" value="P-loop containing nucleoside triphosphate hydrolases"/>
    <property type="match status" value="1"/>
</dbReference>
<evidence type="ECO:0000313" key="3">
    <source>
        <dbReference type="EMBL" id="KAJ4397334.1"/>
    </source>
</evidence>
<dbReference type="SMART" id="SM00175">
    <property type="entry name" value="RAB"/>
    <property type="match status" value="1"/>
</dbReference>
<dbReference type="PRINTS" id="PR00449">
    <property type="entry name" value="RASTRNSFRMNG"/>
</dbReference>
<evidence type="ECO:0000256" key="2">
    <source>
        <dbReference type="SAM" id="MobiDB-lite"/>
    </source>
</evidence>
<dbReference type="InterPro" id="IPR027417">
    <property type="entry name" value="P-loop_NTPase"/>
</dbReference>
<comment type="caution">
    <text evidence="3">The sequence shown here is derived from an EMBL/GenBank/DDBJ whole genome shotgun (WGS) entry which is preliminary data.</text>
</comment>
<dbReference type="PANTHER" id="PTHR47979">
    <property type="entry name" value="DRAB11-RELATED"/>
    <property type="match status" value="1"/>
</dbReference>
<dbReference type="CDD" id="cd00154">
    <property type="entry name" value="Rab"/>
    <property type="match status" value="1"/>
</dbReference>
<organism evidence="3 4">
    <name type="scientific">Gnomoniopsis smithogilvyi</name>
    <dbReference type="NCBI Taxonomy" id="1191159"/>
    <lineage>
        <taxon>Eukaryota</taxon>
        <taxon>Fungi</taxon>
        <taxon>Dikarya</taxon>
        <taxon>Ascomycota</taxon>
        <taxon>Pezizomycotina</taxon>
        <taxon>Sordariomycetes</taxon>
        <taxon>Sordariomycetidae</taxon>
        <taxon>Diaporthales</taxon>
        <taxon>Gnomoniaceae</taxon>
        <taxon>Gnomoniopsis</taxon>
    </lineage>
</organism>
<gene>
    <name evidence="3" type="ORF">N0V93_001559</name>
</gene>
<dbReference type="GO" id="GO:0003924">
    <property type="term" value="F:GTPase activity"/>
    <property type="evidence" value="ECO:0007669"/>
    <property type="project" value="InterPro"/>
</dbReference>
<dbReference type="AlphaFoldDB" id="A0A9W8Z5R8"/>
<dbReference type="EMBL" id="JAPEVB010000001">
    <property type="protein sequence ID" value="KAJ4397334.1"/>
    <property type="molecule type" value="Genomic_DNA"/>
</dbReference>
<accession>A0A9W8Z5R8</accession>
<dbReference type="Gene3D" id="3.40.50.300">
    <property type="entry name" value="P-loop containing nucleotide triphosphate hydrolases"/>
    <property type="match status" value="1"/>
</dbReference>
<feature type="region of interest" description="Disordered" evidence="2">
    <location>
        <begin position="205"/>
        <end position="235"/>
    </location>
</feature>
<evidence type="ECO:0008006" key="5">
    <source>
        <dbReference type="Google" id="ProtNLM"/>
    </source>
</evidence>
<keyword evidence="4" id="KW-1185">Reference proteome</keyword>
<dbReference type="NCBIfam" id="TIGR00231">
    <property type="entry name" value="small_GTP"/>
    <property type="match status" value="1"/>
</dbReference>
<dbReference type="InterPro" id="IPR005225">
    <property type="entry name" value="Small_GTP-bd"/>
</dbReference>
<dbReference type="InterPro" id="IPR050209">
    <property type="entry name" value="Rab_GTPases_membrane_traffic"/>
</dbReference>
<evidence type="ECO:0000313" key="4">
    <source>
        <dbReference type="Proteomes" id="UP001140453"/>
    </source>
</evidence>
<evidence type="ECO:0000256" key="1">
    <source>
        <dbReference type="ARBA" id="ARBA00006270"/>
    </source>
</evidence>
<dbReference type="Pfam" id="PF00071">
    <property type="entry name" value="Ras"/>
    <property type="match status" value="1"/>
</dbReference>
<reference evidence="3" key="1">
    <citation type="submission" date="2022-10" db="EMBL/GenBank/DDBJ databases">
        <title>Tapping the CABI collections for fungal endophytes: first genome assemblies for Collariella, Neodidymelliopsis, Ascochyta clinopodiicola, Didymella pomorum, Didymosphaeria variabile, Neocosmospora piperis and Neocucurbitaria cava.</title>
        <authorList>
            <person name="Hill R."/>
        </authorList>
    </citation>
    <scope>NUCLEOTIDE SEQUENCE</scope>
    <source>
        <strain evidence="3">IMI 355082</strain>
    </source>
</reference>
<feature type="region of interest" description="Disordered" evidence="2">
    <location>
        <begin position="307"/>
        <end position="342"/>
    </location>
</feature>
<dbReference type="GO" id="GO:0005525">
    <property type="term" value="F:GTP binding"/>
    <property type="evidence" value="ECO:0007669"/>
    <property type="project" value="InterPro"/>
</dbReference>
<dbReference type="OrthoDB" id="9989112at2759"/>
<name>A0A9W8Z5R8_9PEZI</name>
<dbReference type="PROSITE" id="PS51421">
    <property type="entry name" value="RAS"/>
    <property type="match status" value="1"/>
</dbReference>